<reference evidence="2" key="1">
    <citation type="journal article" date="2015" name="Nature">
        <title>Complex archaea that bridge the gap between prokaryotes and eukaryotes.</title>
        <authorList>
            <person name="Spang A."/>
            <person name="Saw J.H."/>
            <person name="Jorgensen S.L."/>
            <person name="Zaremba-Niedzwiedzka K."/>
            <person name="Martijn J."/>
            <person name="Lind A.E."/>
            <person name="van Eijk R."/>
            <person name="Schleper C."/>
            <person name="Guy L."/>
            <person name="Ettema T.J."/>
        </authorList>
    </citation>
    <scope>NUCLEOTIDE SEQUENCE</scope>
</reference>
<accession>A0A0F9AAN4</accession>
<organism evidence="2">
    <name type="scientific">marine sediment metagenome</name>
    <dbReference type="NCBI Taxonomy" id="412755"/>
    <lineage>
        <taxon>unclassified sequences</taxon>
        <taxon>metagenomes</taxon>
        <taxon>ecological metagenomes</taxon>
    </lineage>
</organism>
<name>A0A0F9AAN4_9ZZZZ</name>
<dbReference type="EMBL" id="LAZR01043674">
    <property type="protein sequence ID" value="KKL06505.1"/>
    <property type="molecule type" value="Genomic_DNA"/>
</dbReference>
<sequence length="80" mass="9084">MDKDNVDDASILDIPTTEKLVTDLTQDLQNLIAKYNNDMTTLNRILSTYEDEIAGLKSQYHDLSFKYKQIVQAASDTTKV</sequence>
<protein>
    <submittedName>
        <fullName evidence="2">Uncharacterized protein</fullName>
    </submittedName>
</protein>
<proteinExistence type="predicted"/>
<comment type="caution">
    <text evidence="2">The sequence shown here is derived from an EMBL/GenBank/DDBJ whole genome shotgun (WGS) entry which is preliminary data.</text>
</comment>
<keyword evidence="1" id="KW-0175">Coiled coil</keyword>
<evidence type="ECO:0000256" key="1">
    <source>
        <dbReference type="SAM" id="Coils"/>
    </source>
</evidence>
<feature type="coiled-coil region" evidence="1">
    <location>
        <begin position="32"/>
        <end position="59"/>
    </location>
</feature>
<gene>
    <name evidence="2" type="ORF">LCGC14_2595350</name>
</gene>
<evidence type="ECO:0000313" key="2">
    <source>
        <dbReference type="EMBL" id="KKL06505.1"/>
    </source>
</evidence>
<dbReference type="AlphaFoldDB" id="A0A0F9AAN4"/>